<organism evidence="2 3">
    <name type="scientific">Glycine soja</name>
    <name type="common">Wild soybean</name>
    <dbReference type="NCBI Taxonomy" id="3848"/>
    <lineage>
        <taxon>Eukaryota</taxon>
        <taxon>Viridiplantae</taxon>
        <taxon>Streptophyta</taxon>
        <taxon>Embryophyta</taxon>
        <taxon>Tracheophyta</taxon>
        <taxon>Spermatophyta</taxon>
        <taxon>Magnoliopsida</taxon>
        <taxon>eudicotyledons</taxon>
        <taxon>Gunneridae</taxon>
        <taxon>Pentapetalae</taxon>
        <taxon>rosids</taxon>
        <taxon>fabids</taxon>
        <taxon>Fabales</taxon>
        <taxon>Fabaceae</taxon>
        <taxon>Papilionoideae</taxon>
        <taxon>50 kb inversion clade</taxon>
        <taxon>NPAAA clade</taxon>
        <taxon>indigoferoid/millettioid clade</taxon>
        <taxon>Phaseoleae</taxon>
        <taxon>Glycine</taxon>
        <taxon>Glycine subgen. Soja</taxon>
    </lineage>
</organism>
<keyword evidence="3" id="KW-1185">Reference proteome</keyword>
<protein>
    <submittedName>
        <fullName evidence="2">Retrovirus-related Pol polyprotein from transposon RE1</fullName>
    </submittedName>
</protein>
<evidence type="ECO:0000256" key="1">
    <source>
        <dbReference type="SAM" id="Phobius"/>
    </source>
</evidence>
<reference evidence="2 3" key="1">
    <citation type="submission" date="2018-09" db="EMBL/GenBank/DDBJ databases">
        <title>A high-quality reference genome of wild soybean provides a powerful tool to mine soybean genomes.</title>
        <authorList>
            <person name="Xie M."/>
            <person name="Chung C.Y.L."/>
            <person name="Li M.-W."/>
            <person name="Wong F.-L."/>
            <person name="Chan T.-F."/>
            <person name="Lam H.-M."/>
        </authorList>
    </citation>
    <scope>NUCLEOTIDE SEQUENCE [LARGE SCALE GENOMIC DNA]</scope>
    <source>
        <strain evidence="3">cv. W05</strain>
        <tissue evidence="2">Hypocotyl of etiolated seedlings</tissue>
    </source>
</reference>
<dbReference type="AlphaFoldDB" id="A0A445KKU0"/>
<keyword evidence="1" id="KW-0472">Membrane</keyword>
<dbReference type="Proteomes" id="UP000289340">
    <property type="component" value="Chromosome 5"/>
</dbReference>
<comment type="caution">
    <text evidence="2">The sequence shown here is derived from an EMBL/GenBank/DDBJ whole genome shotgun (WGS) entry which is preliminary data.</text>
</comment>
<keyword evidence="1" id="KW-1133">Transmembrane helix</keyword>
<name>A0A445KKU0_GLYSO</name>
<gene>
    <name evidence="2" type="ORF">D0Y65_011583</name>
</gene>
<evidence type="ECO:0000313" key="3">
    <source>
        <dbReference type="Proteomes" id="UP000289340"/>
    </source>
</evidence>
<dbReference type="PANTHER" id="PTHR11439:SF442">
    <property type="entry name" value="CYSTEINE-RICH RLK (RECEPTOR-LIKE PROTEIN KINASE) 8"/>
    <property type="match status" value="1"/>
</dbReference>
<proteinExistence type="predicted"/>
<keyword evidence="1" id="KW-0812">Transmembrane</keyword>
<sequence>MHDAKEMKTPMHPTTNLGLDEESNKVDGTQYRAMIGSLLYLTTLHLISCLVFAYVKDFIPTNVKRIFRYLSGTTNLGLCFKQGKAFRLISYYDVDYAEDKVKRKSTSGSCHFIGGNLVIEICKKQGSIALSTAEVEYISVACCYTQLIWIKTQLEDYNIFETRIPIYCDNKVAISLSKNPTLHSRAKHIEIKHDFLKDHAQKGTMDLHFVPTKNQKHPPPTILKIFLQSVVATPPPPVAQTIPPPRLTRLLQVGAKTGNCVWRVKRDKVWGKQEIRIWLLFTEKEMKCNGAVEQDTRNKESELNTNKGTKFDMIKYRSLEQQGKAKNSCKPKDISFSSRWFYAELKLPEIIADDTTAPTWLNSIEYVSRF</sequence>
<accession>A0A445KKU0</accession>
<feature type="transmembrane region" description="Helical" evidence="1">
    <location>
        <begin position="33"/>
        <end position="55"/>
    </location>
</feature>
<dbReference type="CDD" id="cd09272">
    <property type="entry name" value="RNase_HI_RT_Ty1"/>
    <property type="match status" value="1"/>
</dbReference>
<dbReference type="PANTHER" id="PTHR11439">
    <property type="entry name" value="GAG-POL-RELATED RETROTRANSPOSON"/>
    <property type="match status" value="1"/>
</dbReference>
<evidence type="ECO:0000313" key="2">
    <source>
        <dbReference type="EMBL" id="RZC11452.1"/>
    </source>
</evidence>
<dbReference type="EMBL" id="QZWG01000005">
    <property type="protein sequence ID" value="RZC11452.1"/>
    <property type="molecule type" value="Genomic_DNA"/>
</dbReference>